<evidence type="ECO:0000313" key="3">
    <source>
        <dbReference type="Proteomes" id="UP000237632"/>
    </source>
</evidence>
<accession>A0AA44Y0G6</accession>
<reference evidence="2 3" key="1">
    <citation type="submission" date="2018-03" db="EMBL/GenBank/DDBJ databases">
        <authorList>
            <person name="Nguyen K."/>
            <person name="Fouts D."/>
            <person name="Sutton G."/>
        </authorList>
    </citation>
    <scope>NUCLEOTIDE SEQUENCE [LARGE SCALE GENOMIC DNA]</scope>
    <source>
        <strain evidence="2 3">AU3578</strain>
    </source>
</reference>
<sequence>MMHSCRKGKGRASRGVGHGVVRHGIRQPRRRRGVADAPADKHSAGRDFASCRALPRRGDQRRRLQMEAPRHQHGDAR</sequence>
<proteinExistence type="predicted"/>
<comment type="caution">
    <text evidence="2">The sequence shown here is derived from an EMBL/GenBank/DDBJ whole genome shotgun (WGS) entry which is preliminary data.</text>
</comment>
<organism evidence="2 3">
    <name type="scientific">Burkholderia vietnamiensis</name>
    <dbReference type="NCBI Taxonomy" id="60552"/>
    <lineage>
        <taxon>Bacteria</taxon>
        <taxon>Pseudomonadati</taxon>
        <taxon>Pseudomonadota</taxon>
        <taxon>Betaproteobacteria</taxon>
        <taxon>Burkholderiales</taxon>
        <taxon>Burkholderiaceae</taxon>
        <taxon>Burkholderia</taxon>
        <taxon>Burkholderia cepacia complex</taxon>
    </lineage>
</organism>
<name>A0AA44Y0G6_BURVI</name>
<dbReference type="EMBL" id="PVHK01000091">
    <property type="protein sequence ID" value="PRH41993.1"/>
    <property type="molecule type" value="Genomic_DNA"/>
</dbReference>
<dbReference type="AlphaFoldDB" id="A0AA44Y0G6"/>
<feature type="compositionally biased region" description="Basic and acidic residues" evidence="1">
    <location>
        <begin position="56"/>
        <end position="77"/>
    </location>
</feature>
<feature type="region of interest" description="Disordered" evidence="1">
    <location>
        <begin position="1"/>
        <end position="77"/>
    </location>
</feature>
<protein>
    <submittedName>
        <fullName evidence="2">Uncharacterized protein</fullName>
    </submittedName>
</protein>
<evidence type="ECO:0000313" key="2">
    <source>
        <dbReference type="EMBL" id="PRH41993.1"/>
    </source>
</evidence>
<evidence type="ECO:0000256" key="1">
    <source>
        <dbReference type="SAM" id="MobiDB-lite"/>
    </source>
</evidence>
<gene>
    <name evidence="2" type="ORF">C6T65_12725</name>
</gene>
<feature type="compositionally biased region" description="Basic residues" evidence="1">
    <location>
        <begin position="1"/>
        <end position="12"/>
    </location>
</feature>
<dbReference type="Proteomes" id="UP000237632">
    <property type="component" value="Unassembled WGS sequence"/>
</dbReference>
<feature type="compositionally biased region" description="Basic residues" evidence="1">
    <location>
        <begin position="20"/>
        <end position="32"/>
    </location>
</feature>